<dbReference type="Gene3D" id="3.10.129.10">
    <property type="entry name" value="Hotdog Thioesterase"/>
    <property type="match status" value="1"/>
</dbReference>
<gene>
    <name evidence="4" type="ORF">EHS24_005444</name>
</gene>
<dbReference type="GO" id="GO:0047617">
    <property type="term" value="F:fatty acyl-CoA hydrolase activity"/>
    <property type="evidence" value="ECO:0007669"/>
    <property type="project" value="InterPro"/>
</dbReference>
<evidence type="ECO:0000256" key="2">
    <source>
        <dbReference type="ARBA" id="ARBA00022801"/>
    </source>
</evidence>
<dbReference type="PANTHER" id="PTHR21660:SF1">
    <property type="entry name" value="ACYL-COENZYME A THIOESTERASE 13"/>
    <property type="match status" value="1"/>
</dbReference>
<dbReference type="InterPro" id="IPR029069">
    <property type="entry name" value="HotDog_dom_sf"/>
</dbReference>
<dbReference type="InterPro" id="IPR006683">
    <property type="entry name" value="Thioestr_dom"/>
</dbReference>
<organism evidence="4 5">
    <name type="scientific">Apiotrichum porosum</name>
    <dbReference type="NCBI Taxonomy" id="105984"/>
    <lineage>
        <taxon>Eukaryota</taxon>
        <taxon>Fungi</taxon>
        <taxon>Dikarya</taxon>
        <taxon>Basidiomycota</taxon>
        <taxon>Agaricomycotina</taxon>
        <taxon>Tremellomycetes</taxon>
        <taxon>Trichosporonales</taxon>
        <taxon>Trichosporonaceae</taxon>
        <taxon>Apiotrichum</taxon>
    </lineage>
</organism>
<comment type="similarity">
    <text evidence="1">Belongs to the thioesterase PaaI family.</text>
</comment>
<dbReference type="Proteomes" id="UP000279236">
    <property type="component" value="Unassembled WGS sequence"/>
</dbReference>
<dbReference type="PANTHER" id="PTHR21660">
    <property type="entry name" value="THIOESTERASE SUPERFAMILY MEMBER-RELATED"/>
    <property type="match status" value="1"/>
</dbReference>
<feature type="domain" description="Thioesterase" evidence="3">
    <location>
        <begin position="70"/>
        <end position="144"/>
    </location>
</feature>
<proteinExistence type="inferred from homology"/>
<keyword evidence="5" id="KW-1185">Reference proteome</keyword>
<reference evidence="4 5" key="1">
    <citation type="submission" date="2018-11" db="EMBL/GenBank/DDBJ databases">
        <title>Genome sequence of Apiotrichum porosum DSM 27194.</title>
        <authorList>
            <person name="Aliyu H."/>
            <person name="Gorte O."/>
            <person name="Ochsenreither K."/>
        </authorList>
    </citation>
    <scope>NUCLEOTIDE SEQUENCE [LARGE SCALE GENOMIC DNA]</scope>
    <source>
        <strain evidence="4 5">DSM 27194</strain>
    </source>
</reference>
<comment type="caution">
    <text evidence="4">The sequence shown here is derived from an EMBL/GenBank/DDBJ whole genome shotgun (WGS) entry which is preliminary data.</text>
</comment>
<dbReference type="RefSeq" id="XP_028471843.1">
    <property type="nucleotide sequence ID" value="XM_028620968.1"/>
</dbReference>
<dbReference type="GeneID" id="39589987"/>
<evidence type="ECO:0000313" key="4">
    <source>
        <dbReference type="EMBL" id="RSH76696.1"/>
    </source>
</evidence>
<dbReference type="AlphaFoldDB" id="A0A427XCY3"/>
<dbReference type="SUPFAM" id="SSF54637">
    <property type="entry name" value="Thioesterase/thiol ester dehydrase-isomerase"/>
    <property type="match status" value="1"/>
</dbReference>
<dbReference type="EMBL" id="RSCE01000022">
    <property type="protein sequence ID" value="RSH76696.1"/>
    <property type="molecule type" value="Genomic_DNA"/>
</dbReference>
<dbReference type="STRING" id="105984.A0A427XCY3"/>
<keyword evidence="2" id="KW-0378">Hydrolase</keyword>
<evidence type="ECO:0000313" key="5">
    <source>
        <dbReference type="Proteomes" id="UP000279236"/>
    </source>
</evidence>
<dbReference type="OrthoDB" id="2831072at2759"/>
<evidence type="ECO:0000256" key="1">
    <source>
        <dbReference type="ARBA" id="ARBA00008324"/>
    </source>
</evidence>
<dbReference type="Pfam" id="PF03061">
    <property type="entry name" value="4HBT"/>
    <property type="match status" value="1"/>
</dbReference>
<sequence>MIPFTEDAADMAMGFLDHIPWGSHMHHTIKPVEMDPVPEINAKGGRTIPPQGWHTVYSVVVTEDMCNPMQNLHGACSACLVDSVSSASMSLLATESFWAPPMLSGVSVTLDMQYLNPAPCGRKLRLTCIVEHMTTSMANIRVVLADWDTGVRFASGVHVKTWRGAIVKAKL</sequence>
<name>A0A427XCY3_9TREE</name>
<accession>A0A427XCY3</accession>
<evidence type="ECO:0000259" key="3">
    <source>
        <dbReference type="Pfam" id="PF03061"/>
    </source>
</evidence>
<dbReference type="CDD" id="cd03443">
    <property type="entry name" value="PaaI_thioesterase"/>
    <property type="match status" value="1"/>
</dbReference>
<protein>
    <recommendedName>
        <fullName evidence="3">Thioesterase domain-containing protein</fullName>
    </recommendedName>
</protein>
<dbReference type="InterPro" id="IPR039298">
    <property type="entry name" value="ACOT13"/>
</dbReference>